<dbReference type="PANTHER" id="PTHR23324:SF83">
    <property type="entry name" value="SEC14-LIKE PROTEIN 2"/>
    <property type="match status" value="1"/>
</dbReference>
<dbReference type="Proteomes" id="UP001642540">
    <property type="component" value="Unassembled WGS sequence"/>
</dbReference>
<reference evidence="2 3" key="1">
    <citation type="submission" date="2024-08" db="EMBL/GenBank/DDBJ databases">
        <authorList>
            <person name="Cucini C."/>
            <person name="Frati F."/>
        </authorList>
    </citation>
    <scope>NUCLEOTIDE SEQUENCE [LARGE SCALE GENOMIC DNA]</scope>
</reference>
<keyword evidence="3" id="KW-1185">Reference proteome</keyword>
<dbReference type="Pfam" id="PF00650">
    <property type="entry name" value="CRAL_TRIO"/>
    <property type="match status" value="1"/>
</dbReference>
<dbReference type="InterPro" id="IPR001251">
    <property type="entry name" value="CRAL-TRIO_dom"/>
</dbReference>
<dbReference type="PROSITE" id="PS50191">
    <property type="entry name" value="CRAL_TRIO"/>
    <property type="match status" value="1"/>
</dbReference>
<name>A0ABP1RFL0_9HEXA</name>
<feature type="domain" description="CRAL-TRIO" evidence="1">
    <location>
        <begin position="86"/>
        <end position="250"/>
    </location>
</feature>
<evidence type="ECO:0000259" key="1">
    <source>
        <dbReference type="PROSITE" id="PS50191"/>
    </source>
</evidence>
<organism evidence="2 3">
    <name type="scientific">Orchesella dallaii</name>
    <dbReference type="NCBI Taxonomy" id="48710"/>
    <lineage>
        <taxon>Eukaryota</taxon>
        <taxon>Metazoa</taxon>
        <taxon>Ecdysozoa</taxon>
        <taxon>Arthropoda</taxon>
        <taxon>Hexapoda</taxon>
        <taxon>Collembola</taxon>
        <taxon>Entomobryomorpha</taxon>
        <taxon>Entomobryoidea</taxon>
        <taxon>Orchesellidae</taxon>
        <taxon>Orchesellinae</taxon>
        <taxon>Orchesella</taxon>
    </lineage>
</organism>
<dbReference type="SMART" id="SM01100">
    <property type="entry name" value="CRAL_TRIO_N"/>
    <property type="match status" value="1"/>
</dbReference>
<dbReference type="SUPFAM" id="SSF52087">
    <property type="entry name" value="CRAL/TRIO domain"/>
    <property type="match status" value="1"/>
</dbReference>
<accession>A0ABP1RFL0</accession>
<dbReference type="SUPFAM" id="SSF46938">
    <property type="entry name" value="CRAL/TRIO N-terminal domain"/>
    <property type="match status" value="1"/>
</dbReference>
<dbReference type="CDD" id="cd00170">
    <property type="entry name" value="SEC14"/>
    <property type="match status" value="1"/>
</dbReference>
<dbReference type="Gene3D" id="3.40.525.10">
    <property type="entry name" value="CRAL-TRIO lipid binding domain"/>
    <property type="match status" value="1"/>
</dbReference>
<dbReference type="InterPro" id="IPR011074">
    <property type="entry name" value="CRAL/TRIO_N_dom"/>
</dbReference>
<dbReference type="PANTHER" id="PTHR23324">
    <property type="entry name" value="SEC14 RELATED PROTEIN"/>
    <property type="match status" value="1"/>
</dbReference>
<sequence length="274" mass="31653">MDPPTKEEIVVLHELRKRISDINLIEQDLLEDKNLVRYLRARSGNIDDAEVMLRNHNDWYIAEDIKGSLAEYESPPGWEDDFYYKLTGFDRTGCIVAVAPFGAWDIQKEMANGNKEEFVKYCFHQIERLWSAAKYQSKSEDHMKQLVGIADLEGFSLRQVTSYDVVEAAIRCLKGFDANYPETIKTIVIVNAPWAFQLMWKVIRPFLSERTQSKLAFIGGNKEKWREAIIQHCEPDQFPEYYGGTLPDSVKLFIGRDGSTSKLSENQNEIISRK</sequence>
<dbReference type="Pfam" id="PF03765">
    <property type="entry name" value="CRAL_TRIO_N"/>
    <property type="match status" value="1"/>
</dbReference>
<dbReference type="InterPro" id="IPR036865">
    <property type="entry name" value="CRAL-TRIO_dom_sf"/>
</dbReference>
<evidence type="ECO:0000313" key="3">
    <source>
        <dbReference type="Proteomes" id="UP001642540"/>
    </source>
</evidence>
<dbReference type="InterPro" id="IPR051064">
    <property type="entry name" value="SEC14/CRAL-TRIO_domain"/>
</dbReference>
<dbReference type="SMART" id="SM00516">
    <property type="entry name" value="SEC14"/>
    <property type="match status" value="1"/>
</dbReference>
<comment type="caution">
    <text evidence="2">The sequence shown here is derived from an EMBL/GenBank/DDBJ whole genome shotgun (WGS) entry which is preliminary data.</text>
</comment>
<dbReference type="InterPro" id="IPR036273">
    <property type="entry name" value="CRAL/TRIO_N_dom_sf"/>
</dbReference>
<evidence type="ECO:0000313" key="2">
    <source>
        <dbReference type="EMBL" id="CAL8125535.1"/>
    </source>
</evidence>
<gene>
    <name evidence="2" type="ORF">ODALV1_LOCUS21006</name>
</gene>
<dbReference type="EMBL" id="CAXLJM020000069">
    <property type="protein sequence ID" value="CAL8125535.1"/>
    <property type="molecule type" value="Genomic_DNA"/>
</dbReference>
<protein>
    <recommendedName>
        <fullName evidence="1">CRAL-TRIO domain-containing protein</fullName>
    </recommendedName>
</protein>
<proteinExistence type="predicted"/>